<reference evidence="6" key="1">
    <citation type="journal article" date="2018" name="Gigascience">
        <title>Genome assembly of the Pink Ipe (Handroanthus impetiginosus, Bignoniaceae), a highly valued, ecologically keystone Neotropical timber forest tree.</title>
        <authorList>
            <person name="Silva-Junior O.B."/>
            <person name="Grattapaglia D."/>
            <person name="Novaes E."/>
            <person name="Collevatti R.G."/>
        </authorList>
    </citation>
    <scope>NUCLEOTIDE SEQUENCE [LARGE SCALE GENOMIC DNA]</scope>
    <source>
        <strain evidence="6">cv. UFG-1</strain>
    </source>
</reference>
<evidence type="ECO:0000313" key="6">
    <source>
        <dbReference type="Proteomes" id="UP000231279"/>
    </source>
</evidence>
<dbReference type="PANTHER" id="PTHR31580">
    <property type="entry name" value="FILAMENT-LIKE PLANT PROTEIN 4"/>
    <property type="match status" value="1"/>
</dbReference>
<evidence type="ECO:0000313" key="5">
    <source>
        <dbReference type="EMBL" id="PIN13399.1"/>
    </source>
</evidence>
<dbReference type="STRING" id="429701.A0A2G9H7A9"/>
<evidence type="ECO:0008006" key="7">
    <source>
        <dbReference type="Google" id="ProtNLM"/>
    </source>
</evidence>
<comment type="caution">
    <text evidence="5">The sequence shown here is derived from an EMBL/GenBank/DDBJ whole genome shotgun (WGS) entry which is preliminary data.</text>
</comment>
<evidence type="ECO:0000256" key="1">
    <source>
        <dbReference type="ARBA" id="ARBA00005921"/>
    </source>
</evidence>
<sequence length="1090" mass="120874">MDRRSWPWKKKSSDKQAAATASDSSTAATDLAAAQVDKVKQDNAKKPKYVQISMESYTHLTGLEDQVKSYEEQVQALEDEVKELNEKLSEANSEMTNKENLVKQHAKVAEEAVSGWEKAEAETAALKNHLESVTLLKLTAEDRASHLDGALKECMRQIRNLKEEHDKKLHEVVLNKTKLFDKMKLELEAKIANLDQELMRSAAENDALSRSLQERSIILIQLSEEKSQAEAEIELLKSNIESCEKEVNSLKYELHIARKEVEIRNEEKNMSMRSAEVANKHHLEGVKKIAKLEAECQRLRGLVRKKLPGPAALAQMKLEVENLGRDYGESRLRRSPVKPPTSHLSQLPEFSLDNTQKYLKENELLTERLLAMEEETKMLKEALAKRNSELQASRSICAQTASKLQTLEAQLQGNSELKSPLRSNTQAQAEGFSSQKASNLSRFTSMSEDGIEDNVSCAGSWATGSMSDLSHFKKEKSVDSPHKSENANHLDFMDDFLEMEKLANESNGTVSSADFSGNTGNIGSEPVKHEASVQVTISTELQSGEQCGMEPQVSPKGDVTVANPQLQADQLIFANLQSKISMVLKSLSNEKDMEKVMEDIKCVMLDMHDTLHHKSVNGAVEADHCSHTTSDLHTLAEGAKITEDILSRDGNSCINRAKTMNQELETAISQIYNFIMILGKEAKAVPATTPDGDGLHKTLNMFSAKYSEALNSDINLIDFVLDISYMLAKASVLHFNVLGFKSSEVETSSSDCIDKIALPENKAVVDSLGERYPNGCAHFSDSASDPDVPNDGNLVPTSESTATSWKCSVEEFEQLKMDKDNLAVDLARCTENFESTKLQLLETEQLLAEVKSQLTSAQKSNSLAETQLKCMAESYKTLEIRAEELQAEVNLLQGKIESLDNELKEEKRSHEETLNRCKDLQEQLERIDNCVPANNDDKTSQEKDLAAAAEKLAECQETIYLLGKQLKALRPQTDIMSSPNNTSQKLEASAEEEPTISGTNLHDIDQSEMDAVTSFHLHRAGSESPMDLFNAPLSPSDSEANNLPRSPVSSKYPKHRPTKSSSSSASSTPTPEKHSRGFSRFFSSKGKNGQ</sequence>
<comment type="similarity">
    <text evidence="1">Belongs to the FPP family.</text>
</comment>
<dbReference type="EMBL" id="NKXS01002488">
    <property type="protein sequence ID" value="PIN13399.1"/>
    <property type="molecule type" value="Genomic_DNA"/>
</dbReference>
<feature type="compositionally biased region" description="Low complexity" evidence="4">
    <location>
        <begin position="15"/>
        <end position="28"/>
    </location>
</feature>
<dbReference type="PANTHER" id="PTHR31580:SF4">
    <property type="entry name" value="FILAMENT-LIKE PLANT PROTEIN 6"/>
    <property type="match status" value="1"/>
</dbReference>
<proteinExistence type="inferred from homology"/>
<evidence type="ECO:0000256" key="2">
    <source>
        <dbReference type="ARBA" id="ARBA00023054"/>
    </source>
</evidence>
<feature type="compositionally biased region" description="Polar residues" evidence="4">
    <location>
        <begin position="974"/>
        <end position="986"/>
    </location>
</feature>
<dbReference type="OrthoDB" id="1926355at2759"/>
<feature type="coiled-coil region" evidence="3">
    <location>
        <begin position="355"/>
        <end position="382"/>
    </location>
</feature>
<dbReference type="Proteomes" id="UP000231279">
    <property type="component" value="Unassembled WGS sequence"/>
</dbReference>
<keyword evidence="6" id="KW-1185">Reference proteome</keyword>
<name>A0A2G9H7A9_9LAMI</name>
<feature type="compositionally biased region" description="Polar residues" evidence="4">
    <location>
        <begin position="1033"/>
        <end position="1049"/>
    </location>
</feature>
<feature type="coiled-coil region" evidence="3">
    <location>
        <begin position="60"/>
        <end position="101"/>
    </location>
</feature>
<organism evidence="5 6">
    <name type="scientific">Handroanthus impetiginosus</name>
    <dbReference type="NCBI Taxonomy" id="429701"/>
    <lineage>
        <taxon>Eukaryota</taxon>
        <taxon>Viridiplantae</taxon>
        <taxon>Streptophyta</taxon>
        <taxon>Embryophyta</taxon>
        <taxon>Tracheophyta</taxon>
        <taxon>Spermatophyta</taxon>
        <taxon>Magnoliopsida</taxon>
        <taxon>eudicotyledons</taxon>
        <taxon>Gunneridae</taxon>
        <taxon>Pentapetalae</taxon>
        <taxon>asterids</taxon>
        <taxon>lamiids</taxon>
        <taxon>Lamiales</taxon>
        <taxon>Bignoniaceae</taxon>
        <taxon>Crescentiina</taxon>
        <taxon>Tabebuia alliance</taxon>
        <taxon>Handroanthus</taxon>
    </lineage>
</organism>
<evidence type="ECO:0000256" key="4">
    <source>
        <dbReference type="SAM" id="MobiDB-lite"/>
    </source>
</evidence>
<dbReference type="Pfam" id="PF05911">
    <property type="entry name" value="FPP"/>
    <property type="match status" value="1"/>
</dbReference>
<gene>
    <name evidence="5" type="ORF">CDL12_13980</name>
</gene>
<dbReference type="InterPro" id="IPR008587">
    <property type="entry name" value="FPP_plant"/>
</dbReference>
<feature type="compositionally biased region" description="Low complexity" evidence="4">
    <location>
        <begin position="1059"/>
        <end position="1070"/>
    </location>
</feature>
<feature type="region of interest" description="Disordered" evidence="4">
    <location>
        <begin position="972"/>
        <end position="1004"/>
    </location>
</feature>
<evidence type="ECO:0000256" key="3">
    <source>
        <dbReference type="SAM" id="Coils"/>
    </source>
</evidence>
<feature type="compositionally biased region" description="Low complexity" evidence="4">
    <location>
        <begin position="1078"/>
        <end position="1090"/>
    </location>
</feature>
<feature type="coiled-coil region" evidence="3">
    <location>
        <begin position="144"/>
        <end position="260"/>
    </location>
</feature>
<feature type="region of interest" description="Disordered" evidence="4">
    <location>
        <begin position="415"/>
        <end position="440"/>
    </location>
</feature>
<feature type="coiled-coil region" evidence="3">
    <location>
        <begin position="840"/>
        <end position="958"/>
    </location>
</feature>
<feature type="region of interest" description="Disordered" evidence="4">
    <location>
        <begin position="1"/>
        <end position="28"/>
    </location>
</feature>
<protein>
    <recommendedName>
        <fullName evidence="7">Filament-like plant protein 4</fullName>
    </recommendedName>
</protein>
<dbReference type="AlphaFoldDB" id="A0A2G9H7A9"/>
<accession>A0A2G9H7A9</accession>
<feature type="region of interest" description="Disordered" evidence="4">
    <location>
        <begin position="1026"/>
        <end position="1090"/>
    </location>
</feature>
<keyword evidence="2 3" id="KW-0175">Coiled coil</keyword>
<feature type="compositionally biased region" description="Basic residues" evidence="4">
    <location>
        <begin position="1"/>
        <end position="12"/>
    </location>
</feature>